<feature type="domain" description="Flagellar hook protein FlgE/F/G-like D1" evidence="9">
    <location>
        <begin position="85"/>
        <end position="141"/>
    </location>
</feature>
<dbReference type="InterPro" id="IPR037058">
    <property type="entry name" value="Falgellar_hook_FlgE_sf"/>
</dbReference>
<dbReference type="EMBL" id="FNYH01000010">
    <property type="protein sequence ID" value="SEI77906.1"/>
    <property type="molecule type" value="Genomic_DNA"/>
</dbReference>
<evidence type="ECO:0000256" key="4">
    <source>
        <dbReference type="ARBA" id="ARBA00023143"/>
    </source>
</evidence>
<dbReference type="PANTHER" id="PTHR30435:SF1">
    <property type="entry name" value="FLAGELLAR HOOK PROTEIN FLGE"/>
    <property type="match status" value="1"/>
</dbReference>
<dbReference type="InterPro" id="IPR010930">
    <property type="entry name" value="Flg_bb/hook_C_dom"/>
</dbReference>
<comment type="function">
    <text evidence="5">A flexible structure which links the flagellar filament to the drive apparatus in the basal body.</text>
</comment>
<comment type="similarity">
    <text evidence="2 5">Belongs to the flagella basal body rod proteins family.</text>
</comment>
<dbReference type="Proteomes" id="UP000242999">
    <property type="component" value="Unassembled WGS sequence"/>
</dbReference>
<dbReference type="Pfam" id="PF07559">
    <property type="entry name" value="FlgE_D2"/>
    <property type="match status" value="2"/>
</dbReference>
<dbReference type="Pfam" id="PF00460">
    <property type="entry name" value="Flg_bb_rod"/>
    <property type="match status" value="1"/>
</dbReference>
<evidence type="ECO:0000313" key="11">
    <source>
        <dbReference type="Proteomes" id="UP000242999"/>
    </source>
</evidence>
<dbReference type="InterPro" id="IPR053967">
    <property type="entry name" value="LlgE_F_G-like_D1"/>
</dbReference>
<evidence type="ECO:0000256" key="2">
    <source>
        <dbReference type="ARBA" id="ARBA00009677"/>
    </source>
</evidence>
<gene>
    <name evidence="10" type="ORF">SAMN05421831_11012</name>
</gene>
<keyword evidence="10" id="KW-0969">Cilium</keyword>
<dbReference type="STRING" id="64971.SAMN05421831_11012"/>
<sequence length="758" mass="80622">MSTFNIGVTGLKASTTNLNAIGNNVANSSTVGFKKSRAEFADIYANSGVSSSGAKTGSGVLVSSVTQMFAQGDLDVTGNDLDLSIDGNGFFIINNNGETMYTRAGMFGLDRDGFIVNSSGARLQGYEMQNGQFAGGALTDLQIQTKSIQPKETSEIDLAVNLDSRSLPPEGYPLNPEDPDTYTRATPATIYDSLGNPHTLMQYFSKQPPYLPQLGEPSYRLTSLISLLRNESYLDTIADDDTNDGFANATGAAEIDFNKDGVFSAGDGEFALVAVPSASTGATLPQLSAGKFFLASTDVNNGFISPAGYNPDSDLMARARVENIKTLKGVLEGYLDDEGLEFKQKELYQSAIDVIDEMVPTLDVASELDDKVYASILTNIELALGDTATVYANIYQLQNSVTSAYESFLKNETSTVDPLTGVTASAASTPISQQDLASNLQDFLLSVVGALINGDTEVTYKGASTANPVNAAIQGSAADKINLAQLLGVSEDAIKEAKTNTDLKRSYQLAYDAINNAPMSEPAGSDPILDFRNVYQALTTPNSDNIWEVSLEVDGAPVYNTNSFGADGEPLLTYRIKFDEFGQLSDNSQNPIVFNNWEPFDSQTNPTGADKPVSVSINLDGSTQYGASFAVNSLTQDGYTSGRLAGLQVDLDGNVQARYTNGQVADVAKVAVATFDNPQGLDPVGGTNWRQTLDSGQPTVNEARTGTAGAIKGGTLESSNVDLSEELVKMILAQRDFQANSKTIQTADTLSQTIINLR</sequence>
<evidence type="ECO:0000256" key="3">
    <source>
        <dbReference type="ARBA" id="ARBA00019015"/>
    </source>
</evidence>
<evidence type="ECO:0000313" key="10">
    <source>
        <dbReference type="EMBL" id="SEI77906.1"/>
    </source>
</evidence>
<dbReference type="PANTHER" id="PTHR30435">
    <property type="entry name" value="FLAGELLAR PROTEIN"/>
    <property type="match status" value="1"/>
</dbReference>
<evidence type="ECO:0000256" key="1">
    <source>
        <dbReference type="ARBA" id="ARBA00004117"/>
    </source>
</evidence>
<dbReference type="InterPro" id="IPR037925">
    <property type="entry name" value="FlgE/F/G-like"/>
</dbReference>
<evidence type="ECO:0000256" key="5">
    <source>
        <dbReference type="RuleBase" id="RU362116"/>
    </source>
</evidence>
<dbReference type="Pfam" id="PF22692">
    <property type="entry name" value="LlgE_F_G_D1"/>
    <property type="match status" value="1"/>
</dbReference>
<proteinExistence type="inferred from homology"/>
<organism evidence="10 11">
    <name type="scientific">Allopseudospirillum japonicum</name>
    <dbReference type="NCBI Taxonomy" id="64971"/>
    <lineage>
        <taxon>Bacteria</taxon>
        <taxon>Pseudomonadati</taxon>
        <taxon>Pseudomonadota</taxon>
        <taxon>Gammaproteobacteria</taxon>
        <taxon>Oceanospirillales</taxon>
        <taxon>Oceanospirillaceae</taxon>
        <taxon>Allopseudospirillum</taxon>
    </lineage>
</organism>
<keyword evidence="10" id="KW-0966">Cell projection</keyword>
<feature type="domain" description="Flagellar hook protein FlgE D2" evidence="8">
    <location>
        <begin position="540"/>
        <end position="639"/>
    </location>
</feature>
<keyword evidence="4 5" id="KW-0975">Bacterial flagellum</keyword>
<dbReference type="RefSeq" id="WP_093310950.1">
    <property type="nucleotide sequence ID" value="NZ_FNYH01000010.1"/>
</dbReference>
<accession>A0A1H6TF38</accession>
<feature type="domain" description="Flagellar basal body rod protein N-terminal" evidence="6">
    <location>
        <begin position="4"/>
        <end position="34"/>
    </location>
</feature>
<keyword evidence="10" id="KW-0282">Flagellum</keyword>
<dbReference type="OrthoDB" id="8578401at2"/>
<dbReference type="AlphaFoldDB" id="A0A1H6TF38"/>
<name>A0A1H6TF38_9GAMM</name>
<evidence type="ECO:0000259" key="6">
    <source>
        <dbReference type="Pfam" id="PF00460"/>
    </source>
</evidence>
<dbReference type="GO" id="GO:0009424">
    <property type="term" value="C:bacterial-type flagellum hook"/>
    <property type="evidence" value="ECO:0007669"/>
    <property type="project" value="TreeGrafter"/>
</dbReference>
<reference evidence="11" key="1">
    <citation type="submission" date="2016-10" db="EMBL/GenBank/DDBJ databases">
        <authorList>
            <person name="Varghese N."/>
            <person name="Submissions S."/>
        </authorList>
    </citation>
    <scope>NUCLEOTIDE SEQUENCE [LARGE SCALE GENOMIC DNA]</scope>
    <source>
        <strain evidence="11">DSM 7165</strain>
    </source>
</reference>
<feature type="domain" description="Flagellar basal-body/hook protein C-terminal" evidence="7">
    <location>
        <begin position="713"/>
        <end position="757"/>
    </location>
</feature>
<dbReference type="GO" id="GO:0005829">
    <property type="term" value="C:cytosol"/>
    <property type="evidence" value="ECO:0007669"/>
    <property type="project" value="TreeGrafter"/>
</dbReference>
<dbReference type="InterPro" id="IPR001444">
    <property type="entry name" value="Flag_bb_rod_N"/>
</dbReference>
<evidence type="ECO:0000259" key="9">
    <source>
        <dbReference type="Pfam" id="PF22692"/>
    </source>
</evidence>
<dbReference type="Gene3D" id="2.60.98.20">
    <property type="entry name" value="Flagellar hook protein FlgE"/>
    <property type="match status" value="2"/>
</dbReference>
<dbReference type="Pfam" id="PF06429">
    <property type="entry name" value="Flg_bbr_C"/>
    <property type="match status" value="1"/>
</dbReference>
<dbReference type="SUPFAM" id="SSF117143">
    <property type="entry name" value="Flagellar hook protein flgE"/>
    <property type="match status" value="2"/>
</dbReference>
<keyword evidence="11" id="KW-1185">Reference proteome</keyword>
<dbReference type="InterPro" id="IPR020013">
    <property type="entry name" value="Flagellar_FlgE/F/G"/>
</dbReference>
<feature type="domain" description="Flagellar hook protein FlgE D2" evidence="8">
    <location>
        <begin position="161"/>
        <end position="276"/>
    </location>
</feature>
<dbReference type="InterPro" id="IPR019776">
    <property type="entry name" value="Flagellar_basal_body_rod_CS"/>
</dbReference>
<evidence type="ECO:0000259" key="7">
    <source>
        <dbReference type="Pfam" id="PF06429"/>
    </source>
</evidence>
<dbReference type="NCBIfam" id="TIGR03506">
    <property type="entry name" value="FlgEFG_subfam"/>
    <property type="match status" value="2"/>
</dbReference>
<protein>
    <recommendedName>
        <fullName evidence="3 5">Flagellar hook protein FlgE</fullName>
    </recommendedName>
</protein>
<dbReference type="PROSITE" id="PS00588">
    <property type="entry name" value="FLAGELLA_BB_ROD"/>
    <property type="match status" value="1"/>
</dbReference>
<dbReference type="InterPro" id="IPR011491">
    <property type="entry name" value="FlgE_D2"/>
</dbReference>
<dbReference type="GO" id="GO:0009425">
    <property type="term" value="C:bacterial-type flagellum basal body"/>
    <property type="evidence" value="ECO:0007669"/>
    <property type="project" value="UniProtKB-SubCell"/>
</dbReference>
<evidence type="ECO:0000259" key="8">
    <source>
        <dbReference type="Pfam" id="PF07559"/>
    </source>
</evidence>
<comment type="subcellular location">
    <subcellularLocation>
        <location evidence="1 5">Bacterial flagellum basal body</location>
    </subcellularLocation>
</comment>
<dbReference type="GO" id="GO:0071978">
    <property type="term" value="P:bacterial-type flagellum-dependent swarming motility"/>
    <property type="evidence" value="ECO:0007669"/>
    <property type="project" value="TreeGrafter"/>
</dbReference>